<dbReference type="EMBL" id="JANAWD010000002">
    <property type="protein sequence ID" value="KAJ3492224.1"/>
    <property type="molecule type" value="Genomic_DNA"/>
</dbReference>
<dbReference type="Proteomes" id="UP001212997">
    <property type="component" value="Unassembled WGS sequence"/>
</dbReference>
<feature type="region of interest" description="Disordered" evidence="1">
    <location>
        <begin position="1"/>
        <end position="28"/>
    </location>
</feature>
<sequence>MYISLFDVPPVLPSTAEPNPTQHQNDPPPSIMIQANGDILSELLIAQLLEEDLRMLAQAQEAERVQLDHVLTESKLAARLALDPKGKREMSPFVFPPEEEIDSDAQIALQIAVNEARAESDAAYAQSLQSSQNSAIFTDQQTAQKWAAAERKLMLDVEFAKRLQAMQNEGKDIDSDPSARDVETVLGRARVDDILARDPNKEDKGKGKATHHLLDGEGMVEEVEMEIVQSANSSARLPFGLQLPCPNSHPYCLECVGSYIRSKLDPHGDGKGNFGSVVFPINCPECDEGEWVDGIPDDVASRVVDGAMMDLWGDRSPNSITRNSWTVRRDTIAQILIARSLSNYLKTQMCLRQHVRRAMLPYVSLVEYYGMIT</sequence>
<comment type="caution">
    <text evidence="2">The sequence shown here is derived from an EMBL/GenBank/DDBJ whole genome shotgun (WGS) entry which is preliminary data.</text>
</comment>
<evidence type="ECO:0000256" key="1">
    <source>
        <dbReference type="SAM" id="MobiDB-lite"/>
    </source>
</evidence>
<feature type="compositionally biased region" description="Polar residues" evidence="1">
    <location>
        <begin position="16"/>
        <end position="25"/>
    </location>
</feature>
<protein>
    <submittedName>
        <fullName evidence="2">Uncharacterized protein</fullName>
    </submittedName>
</protein>
<dbReference type="AlphaFoldDB" id="A0AAD5VH16"/>
<reference evidence="2" key="1">
    <citation type="submission" date="2022-07" db="EMBL/GenBank/DDBJ databases">
        <title>Genome Sequence of Physisporinus lineatus.</title>
        <authorList>
            <person name="Buettner E."/>
        </authorList>
    </citation>
    <scope>NUCLEOTIDE SEQUENCE</scope>
    <source>
        <strain evidence="2">VT162</strain>
    </source>
</reference>
<name>A0AAD5VH16_9APHY</name>
<keyword evidence="3" id="KW-1185">Reference proteome</keyword>
<proteinExistence type="predicted"/>
<organism evidence="2 3">
    <name type="scientific">Meripilus lineatus</name>
    <dbReference type="NCBI Taxonomy" id="2056292"/>
    <lineage>
        <taxon>Eukaryota</taxon>
        <taxon>Fungi</taxon>
        <taxon>Dikarya</taxon>
        <taxon>Basidiomycota</taxon>
        <taxon>Agaricomycotina</taxon>
        <taxon>Agaricomycetes</taxon>
        <taxon>Polyporales</taxon>
        <taxon>Meripilaceae</taxon>
        <taxon>Meripilus</taxon>
    </lineage>
</organism>
<gene>
    <name evidence="2" type="ORF">NLI96_g102</name>
</gene>
<accession>A0AAD5VH16</accession>
<evidence type="ECO:0000313" key="2">
    <source>
        <dbReference type="EMBL" id="KAJ3492224.1"/>
    </source>
</evidence>
<evidence type="ECO:0000313" key="3">
    <source>
        <dbReference type="Proteomes" id="UP001212997"/>
    </source>
</evidence>